<keyword evidence="7" id="KW-1185">Reference proteome</keyword>
<keyword evidence="3" id="KW-0808">Transferase</keyword>
<keyword evidence="2" id="KW-0032">Aminotransferase</keyword>
<dbReference type="CDD" id="cd00609">
    <property type="entry name" value="AAT_like"/>
    <property type="match status" value="1"/>
</dbReference>
<dbReference type="GO" id="GO:1901605">
    <property type="term" value="P:alpha-amino acid metabolic process"/>
    <property type="evidence" value="ECO:0007669"/>
    <property type="project" value="TreeGrafter"/>
</dbReference>
<dbReference type="PANTHER" id="PTHR42790:SF4">
    <property type="entry name" value="VALINE--PYRUVATE AMINOTRANSFERASE"/>
    <property type="match status" value="1"/>
</dbReference>
<dbReference type="GO" id="GO:0009042">
    <property type="term" value="F:valine-pyruvate transaminase activity"/>
    <property type="evidence" value="ECO:0007669"/>
    <property type="project" value="TreeGrafter"/>
</dbReference>
<proteinExistence type="predicted"/>
<protein>
    <submittedName>
        <fullName evidence="6">GntR family transcriptional regulator</fullName>
    </submittedName>
</protein>
<reference evidence="6 7" key="1">
    <citation type="submission" date="2017-09" db="EMBL/GenBank/DDBJ databases">
        <title>Complete genome sequence of Verrucomicrobial strain HZ-65, isolated from freshwater.</title>
        <authorList>
            <person name="Choi A."/>
        </authorList>
    </citation>
    <scope>NUCLEOTIDE SEQUENCE [LARGE SCALE GENOMIC DNA]</scope>
    <source>
        <strain evidence="6 7">HZ-65</strain>
    </source>
</reference>
<comment type="cofactor">
    <cofactor evidence="1">
        <name>pyridoxal 5'-phosphate</name>
        <dbReference type="ChEBI" id="CHEBI:597326"/>
    </cofactor>
</comment>
<dbReference type="RefSeq" id="WP_096054535.1">
    <property type="nucleotide sequence ID" value="NZ_CP023344.1"/>
</dbReference>
<evidence type="ECO:0000256" key="3">
    <source>
        <dbReference type="ARBA" id="ARBA00022679"/>
    </source>
</evidence>
<accession>A0A290Q6U5</accession>
<evidence type="ECO:0000256" key="2">
    <source>
        <dbReference type="ARBA" id="ARBA00022576"/>
    </source>
</evidence>
<dbReference type="Proteomes" id="UP000217265">
    <property type="component" value="Chromosome"/>
</dbReference>
<dbReference type="GO" id="GO:0005829">
    <property type="term" value="C:cytosol"/>
    <property type="evidence" value="ECO:0007669"/>
    <property type="project" value="TreeGrafter"/>
</dbReference>
<evidence type="ECO:0000313" key="6">
    <source>
        <dbReference type="EMBL" id="ATC62900.1"/>
    </source>
</evidence>
<dbReference type="Pfam" id="PF00155">
    <property type="entry name" value="Aminotran_1_2"/>
    <property type="match status" value="1"/>
</dbReference>
<dbReference type="SUPFAM" id="SSF53383">
    <property type="entry name" value="PLP-dependent transferases"/>
    <property type="match status" value="1"/>
</dbReference>
<dbReference type="InterPro" id="IPR015422">
    <property type="entry name" value="PyrdxlP-dep_Trfase_small"/>
</dbReference>
<dbReference type="GO" id="GO:0030170">
    <property type="term" value="F:pyridoxal phosphate binding"/>
    <property type="evidence" value="ECO:0007669"/>
    <property type="project" value="InterPro"/>
</dbReference>
<dbReference type="InterPro" id="IPR015421">
    <property type="entry name" value="PyrdxlP-dep_Trfase_major"/>
</dbReference>
<name>A0A290Q6U5_9BACT</name>
<dbReference type="PANTHER" id="PTHR42790">
    <property type="entry name" value="AMINOTRANSFERASE"/>
    <property type="match status" value="1"/>
</dbReference>
<evidence type="ECO:0000259" key="5">
    <source>
        <dbReference type="Pfam" id="PF00155"/>
    </source>
</evidence>
<dbReference type="Gene3D" id="3.90.1150.10">
    <property type="entry name" value="Aspartate Aminotransferase, domain 1"/>
    <property type="match status" value="1"/>
</dbReference>
<dbReference type="InterPro" id="IPR050859">
    <property type="entry name" value="Class-I_PLP-dep_aminotransf"/>
</dbReference>
<sequence>MKKSADESALASENPVTFSALGERAQPPTIARLMTMALETPNLLSLAAGFTDNATLPVDFVRAATEAMLGNPGDREFIQYGTNQGRPRLRQLLAERLAKIEAKLDAAELSRGLFVTNGSQQALYLAMQVLGEPGDIILVDRPSYFVFLEMLTGLGLRAVSMPVDAAGKIDAPALGALLDSLASKGEMRKIRAVYFVSYFSNPSARSLDAAEKTSVAAELSARGLCIPVVEDTAYRELYYREAPAAPSVLSLPAWAKFPKLYTATLTKPFATGLKVGYGLCTDDAWLKKMLHVKGHHDFGSANFNQAILEHALVSGNYDRQLEQIRPAYERKMRALHETLVREGLPTLGWSWAEPTGGLYLWLKAPESLDTGLDSAFCRACLEAGVLYVPGELCFGDEAPKNFIRASFGVLNERDLAEAGRRFVSVVRRFV</sequence>
<feature type="domain" description="Aminotransferase class I/classII large" evidence="5">
    <location>
        <begin position="44"/>
        <end position="418"/>
    </location>
</feature>
<dbReference type="EMBL" id="CP023344">
    <property type="protein sequence ID" value="ATC62900.1"/>
    <property type="molecule type" value="Genomic_DNA"/>
</dbReference>
<evidence type="ECO:0000256" key="4">
    <source>
        <dbReference type="ARBA" id="ARBA00022898"/>
    </source>
</evidence>
<gene>
    <name evidence="6" type="ORF">CMV30_02380</name>
</gene>
<dbReference type="KEGG" id="vbh:CMV30_02380"/>
<organism evidence="6 7">
    <name type="scientific">Nibricoccus aquaticus</name>
    <dbReference type="NCBI Taxonomy" id="2576891"/>
    <lineage>
        <taxon>Bacteria</taxon>
        <taxon>Pseudomonadati</taxon>
        <taxon>Verrucomicrobiota</taxon>
        <taxon>Opitutia</taxon>
        <taxon>Opitutales</taxon>
        <taxon>Opitutaceae</taxon>
        <taxon>Nibricoccus</taxon>
    </lineage>
</organism>
<dbReference type="AlphaFoldDB" id="A0A290Q6U5"/>
<evidence type="ECO:0000256" key="1">
    <source>
        <dbReference type="ARBA" id="ARBA00001933"/>
    </source>
</evidence>
<dbReference type="Gene3D" id="3.40.640.10">
    <property type="entry name" value="Type I PLP-dependent aspartate aminotransferase-like (Major domain)"/>
    <property type="match status" value="1"/>
</dbReference>
<dbReference type="InterPro" id="IPR015424">
    <property type="entry name" value="PyrdxlP-dep_Trfase"/>
</dbReference>
<evidence type="ECO:0000313" key="7">
    <source>
        <dbReference type="Proteomes" id="UP000217265"/>
    </source>
</evidence>
<keyword evidence="4" id="KW-0663">Pyridoxal phosphate</keyword>
<dbReference type="InterPro" id="IPR004839">
    <property type="entry name" value="Aminotransferase_I/II_large"/>
</dbReference>
<dbReference type="OrthoDB" id="9802328at2"/>